<evidence type="ECO:0000313" key="1">
    <source>
        <dbReference type="EMBL" id="KAJ3537565.1"/>
    </source>
</evidence>
<sequence length="569" mass="63862">MSRSLPAALPTDPQISLDMEGMDEESRIVYLREQGAHFLRSSNALLPIARIPAEVLGMIFVACAKREWFEHRTDRSRLAISHVSYRWRSVALSTPDLWSNIALHASSKDDKMQECVARAGHCPLTLAIMLGRKSAIRDPERVLSSAEKLIRRLLQAESLHVNATRADITDLQWPTAPCSSVRRLKFVEPGTTNEEHRVMPPSAGNFVTAMGMLDTLFPNLQALEAINYTFSFRHWHFPPTLTTLYVDNRDCLQGSLATEGVLQALQGIPSLENLTLIYDRSPSPQFRPESVQLLHHVSLNSLQELRLEGLMSTVIPLLAVIEVPSSIRRRISLNLDDPVYHDQLGPWWGLLTAHVREIAGDLPSVSLADSRNVKLFSFTVTAWRELRPIGGMGIADYGNLTADLQYQFVSRQPSVILQSFSSVKDVITAFPFAHVQTLRVRFLNVRFVEMLDQFAGSRTLESVGLYGVAGYLMDGLRILAPFDTFQTSPLRTLYVGDISLISAFPRLQAICEGMSKRGADFKVHITRCFAITAEQVDELRRHVSTEWDGKIVEFRRLGRTAEGEGEPLF</sequence>
<dbReference type="EMBL" id="JANHOG010001409">
    <property type="protein sequence ID" value="KAJ3537565.1"/>
    <property type="molecule type" value="Genomic_DNA"/>
</dbReference>
<proteinExistence type="predicted"/>
<reference evidence="1" key="1">
    <citation type="submission" date="2022-07" db="EMBL/GenBank/DDBJ databases">
        <title>Genome Sequence of Phlebia brevispora.</title>
        <authorList>
            <person name="Buettner E."/>
        </authorList>
    </citation>
    <scope>NUCLEOTIDE SEQUENCE</scope>
    <source>
        <strain evidence="1">MPL23</strain>
    </source>
</reference>
<accession>A0ACC1SDR2</accession>
<comment type="caution">
    <text evidence="1">The sequence shown here is derived from an EMBL/GenBank/DDBJ whole genome shotgun (WGS) entry which is preliminary data.</text>
</comment>
<name>A0ACC1SDR2_9APHY</name>
<organism evidence="1 2">
    <name type="scientific">Phlebia brevispora</name>
    <dbReference type="NCBI Taxonomy" id="194682"/>
    <lineage>
        <taxon>Eukaryota</taxon>
        <taxon>Fungi</taxon>
        <taxon>Dikarya</taxon>
        <taxon>Basidiomycota</taxon>
        <taxon>Agaricomycotina</taxon>
        <taxon>Agaricomycetes</taxon>
        <taxon>Polyporales</taxon>
        <taxon>Meruliaceae</taxon>
        <taxon>Phlebia</taxon>
    </lineage>
</organism>
<evidence type="ECO:0000313" key="2">
    <source>
        <dbReference type="Proteomes" id="UP001148662"/>
    </source>
</evidence>
<dbReference type="Proteomes" id="UP001148662">
    <property type="component" value="Unassembled WGS sequence"/>
</dbReference>
<keyword evidence="2" id="KW-1185">Reference proteome</keyword>
<protein>
    <submittedName>
        <fullName evidence="1">Uncharacterized protein</fullName>
    </submittedName>
</protein>
<gene>
    <name evidence="1" type="ORF">NM688_g6666</name>
</gene>